<evidence type="ECO:0000256" key="2">
    <source>
        <dbReference type="ARBA" id="ARBA00023125"/>
    </source>
</evidence>
<evidence type="ECO:0000259" key="4">
    <source>
        <dbReference type="PROSITE" id="PS50995"/>
    </source>
</evidence>
<reference evidence="6" key="1">
    <citation type="submission" date="2016-05" db="EMBL/GenBank/DDBJ databases">
        <authorList>
            <person name="Liu B."/>
            <person name="Wang J."/>
            <person name="Zhu Y."/>
            <person name="Liu G."/>
            <person name="Chen Q."/>
            <person name="Chen Z."/>
            <person name="Lan J."/>
            <person name="Che J."/>
            <person name="Ge C."/>
            <person name="Shi H."/>
            <person name="Pan Z."/>
            <person name="Liu X."/>
        </authorList>
    </citation>
    <scope>NUCLEOTIDE SEQUENCE [LARGE SCALE GENOMIC DNA]</scope>
    <source>
        <strain evidence="6">FJAT-27215</strain>
    </source>
</reference>
<dbReference type="SMART" id="SM00347">
    <property type="entry name" value="HTH_MARR"/>
    <property type="match status" value="1"/>
</dbReference>
<dbReference type="EMBL" id="MAYT01000027">
    <property type="protein sequence ID" value="OCA84988.1"/>
    <property type="molecule type" value="Genomic_DNA"/>
</dbReference>
<dbReference type="InterPro" id="IPR036390">
    <property type="entry name" value="WH_DNA-bd_sf"/>
</dbReference>
<name>A0A1B9AMT4_9BACI</name>
<protein>
    <submittedName>
        <fullName evidence="5">MarR family transcriptional regulator</fullName>
    </submittedName>
</protein>
<dbReference type="Proteomes" id="UP000092578">
    <property type="component" value="Unassembled WGS sequence"/>
</dbReference>
<keyword evidence="2" id="KW-0238">DNA-binding</keyword>
<dbReference type="GO" id="GO:0003677">
    <property type="term" value="F:DNA binding"/>
    <property type="evidence" value="ECO:0007669"/>
    <property type="project" value="UniProtKB-KW"/>
</dbReference>
<dbReference type="SUPFAM" id="SSF46785">
    <property type="entry name" value="Winged helix' DNA-binding domain"/>
    <property type="match status" value="1"/>
</dbReference>
<gene>
    <name evidence="5" type="ORF">A8F95_09795</name>
</gene>
<keyword evidence="6" id="KW-1185">Reference proteome</keyword>
<proteinExistence type="predicted"/>
<organism evidence="5 6">
    <name type="scientific">Pseudobacillus wudalianchiensis</name>
    <dbReference type="NCBI Taxonomy" id="1743143"/>
    <lineage>
        <taxon>Bacteria</taxon>
        <taxon>Bacillati</taxon>
        <taxon>Bacillota</taxon>
        <taxon>Bacilli</taxon>
        <taxon>Bacillales</taxon>
        <taxon>Bacillaceae</taxon>
        <taxon>Pseudobacillus</taxon>
    </lineage>
</organism>
<keyword evidence="1" id="KW-0805">Transcription regulation</keyword>
<sequence>MHLKLSLQDYISIKIHQTDLSLTSLIKSKLEPFNLAPEQNLIMMLLWEKDGLTQNQLGEILNKDKTNVARMASNLEGKGFIKRISSKSDRRSLELHLTSCGKELGKRVIPITEEFNDMVCKGISEEELLTLEKILSKINMNVQESSK</sequence>
<dbReference type="PRINTS" id="PR00598">
    <property type="entry name" value="HTHMARR"/>
</dbReference>
<dbReference type="PANTHER" id="PTHR42756:SF1">
    <property type="entry name" value="TRANSCRIPTIONAL REPRESSOR OF EMRAB OPERON"/>
    <property type="match status" value="1"/>
</dbReference>
<keyword evidence="3" id="KW-0804">Transcription</keyword>
<feature type="domain" description="HTH marR-type" evidence="4">
    <location>
        <begin position="8"/>
        <end position="140"/>
    </location>
</feature>
<evidence type="ECO:0000256" key="3">
    <source>
        <dbReference type="ARBA" id="ARBA00023163"/>
    </source>
</evidence>
<dbReference type="Pfam" id="PF01047">
    <property type="entry name" value="MarR"/>
    <property type="match status" value="1"/>
</dbReference>
<comment type="caution">
    <text evidence="5">The sequence shown here is derived from an EMBL/GenBank/DDBJ whole genome shotgun (WGS) entry which is preliminary data.</text>
</comment>
<evidence type="ECO:0000313" key="5">
    <source>
        <dbReference type="EMBL" id="OCA84988.1"/>
    </source>
</evidence>
<dbReference type="InterPro" id="IPR023187">
    <property type="entry name" value="Tscrpt_reg_MarR-type_CS"/>
</dbReference>
<evidence type="ECO:0000313" key="6">
    <source>
        <dbReference type="Proteomes" id="UP000092578"/>
    </source>
</evidence>
<accession>A0A1B9AMT4</accession>
<dbReference type="InterPro" id="IPR036388">
    <property type="entry name" value="WH-like_DNA-bd_sf"/>
</dbReference>
<dbReference type="GO" id="GO:0003700">
    <property type="term" value="F:DNA-binding transcription factor activity"/>
    <property type="evidence" value="ECO:0007669"/>
    <property type="project" value="InterPro"/>
</dbReference>
<dbReference type="Gene3D" id="1.10.10.10">
    <property type="entry name" value="Winged helix-like DNA-binding domain superfamily/Winged helix DNA-binding domain"/>
    <property type="match status" value="1"/>
</dbReference>
<dbReference type="PROSITE" id="PS50995">
    <property type="entry name" value="HTH_MARR_2"/>
    <property type="match status" value="1"/>
</dbReference>
<dbReference type="InterPro" id="IPR000835">
    <property type="entry name" value="HTH_MarR-typ"/>
</dbReference>
<dbReference type="PANTHER" id="PTHR42756">
    <property type="entry name" value="TRANSCRIPTIONAL REGULATOR, MARR"/>
    <property type="match status" value="1"/>
</dbReference>
<dbReference type="PROSITE" id="PS01117">
    <property type="entry name" value="HTH_MARR_1"/>
    <property type="match status" value="1"/>
</dbReference>
<evidence type="ECO:0000256" key="1">
    <source>
        <dbReference type="ARBA" id="ARBA00023015"/>
    </source>
</evidence>
<dbReference type="AlphaFoldDB" id="A0A1B9AMT4"/>